<evidence type="ECO:0000313" key="2">
    <source>
        <dbReference type="Proteomes" id="UP000186079"/>
    </source>
</evidence>
<protein>
    <submittedName>
        <fullName evidence="1">Histidine kinase-, DNA gyrase B-, and HSP90-like ATPase</fullName>
    </submittedName>
</protein>
<reference evidence="1 2" key="1">
    <citation type="submission" date="2017-01" db="EMBL/GenBank/DDBJ databases">
        <authorList>
            <person name="Mah S.A."/>
            <person name="Swanson W.J."/>
            <person name="Moy G.W."/>
            <person name="Vacquier V.D."/>
        </authorList>
    </citation>
    <scope>NUCLEOTIDE SEQUENCE [LARGE SCALE GENOMIC DNA]</scope>
    <source>
        <strain evidence="1 2">ATCC 29606</strain>
    </source>
</reference>
<dbReference type="GO" id="GO:0016301">
    <property type="term" value="F:kinase activity"/>
    <property type="evidence" value="ECO:0007669"/>
    <property type="project" value="UniProtKB-KW"/>
</dbReference>
<gene>
    <name evidence="1" type="ORF">SAMN05421672_103163</name>
</gene>
<proteinExistence type="predicted"/>
<dbReference type="Pfam" id="PF13589">
    <property type="entry name" value="HATPase_c_3"/>
    <property type="match status" value="1"/>
</dbReference>
<organism evidence="1 2">
    <name type="scientific">Pseudomonas flexibilis</name>
    <dbReference type="NCBI Taxonomy" id="706570"/>
    <lineage>
        <taxon>Bacteria</taxon>
        <taxon>Pseudomonadati</taxon>
        <taxon>Pseudomonadota</taxon>
        <taxon>Gammaproteobacteria</taxon>
        <taxon>Pseudomonadales</taxon>
        <taxon>Pseudomonadaceae</taxon>
        <taxon>Pseudomonas</taxon>
    </lineage>
</organism>
<dbReference type="EMBL" id="FTMC01000003">
    <property type="protein sequence ID" value="SIQ14817.1"/>
    <property type="molecule type" value="Genomic_DNA"/>
</dbReference>
<evidence type="ECO:0000313" key="1">
    <source>
        <dbReference type="EMBL" id="SIQ14817.1"/>
    </source>
</evidence>
<keyword evidence="1" id="KW-0808">Transferase</keyword>
<dbReference type="AlphaFoldDB" id="A0A1N6QDZ1"/>
<accession>A0A1N6QDZ1</accession>
<dbReference type="Gene3D" id="3.30.565.10">
    <property type="entry name" value="Histidine kinase-like ATPase, C-terminal domain"/>
    <property type="match status" value="1"/>
</dbReference>
<keyword evidence="1" id="KW-0418">Kinase</keyword>
<dbReference type="Proteomes" id="UP000186079">
    <property type="component" value="Unassembled WGS sequence"/>
</dbReference>
<name>A0A1N6QDZ1_9PSED</name>
<sequence>MMTHRARLAPPRAGAMLEALRGLGYSTAAALADVIDNSVSAGASEVHVQFDWDGDSSRISVLDDGRGMDDAELETAMTLGAKNPLDERAPTDLGRFGMGLKTASFSQCRRLTVASKKMDAPLACLRWDLDAIAASPDDGWRMFEGPADGSEPFIDSIRGLRSGTIVLWERLDRIVTPGYDIDHFADLVDDVEMRLAMIFHRLLEGPNPAFRLSINGKSVSPWDPFMMGHPAKPWQSPVARILTLSGTVEAQCHVLPHKDRLSADDFHKAGGAEGWTSQQGFYVYRNRRLLLAGGWLGLGQGRAWNREESHRLARIRLDIPNTSDADWKIDVKKSTARPPVSVRPWLTKLAEDTRERARRVFAFRGAPAPGPGGVQVEQAWRVERLRDGVRYRIDEGHPAVAAVLEAIGDRTDLVRAMLRVVEETVPVQRIWLDTAENKDTPKTGFSGEPEEAPEGVRTVLLTLYRDMTGRRGMSAEAAVRALSCTDPFHNYPALVASLPEVDRSKEGTLK</sequence>
<dbReference type="SUPFAM" id="SSF55874">
    <property type="entry name" value="ATPase domain of HSP90 chaperone/DNA topoisomerase II/histidine kinase"/>
    <property type="match status" value="1"/>
</dbReference>
<dbReference type="InterPro" id="IPR036890">
    <property type="entry name" value="HATPase_C_sf"/>
</dbReference>